<keyword evidence="4" id="KW-1185">Reference proteome</keyword>
<protein>
    <submittedName>
        <fullName evidence="3">Rho termination factor</fullName>
    </submittedName>
</protein>
<feature type="compositionally biased region" description="Low complexity" evidence="1">
    <location>
        <begin position="1"/>
        <end position="19"/>
    </location>
</feature>
<dbReference type="RefSeq" id="WP_109093892.1">
    <property type="nucleotide sequence ID" value="NZ_CAMELQ010000062.1"/>
</dbReference>
<dbReference type="InterPro" id="IPR011112">
    <property type="entry name" value="Rho-like_N"/>
</dbReference>
<feature type="region of interest" description="Disordered" evidence="1">
    <location>
        <begin position="1"/>
        <end position="76"/>
    </location>
</feature>
<evidence type="ECO:0000256" key="1">
    <source>
        <dbReference type="SAM" id="MobiDB-lite"/>
    </source>
</evidence>
<dbReference type="AlphaFoldDB" id="A0A2V1K460"/>
<dbReference type="OrthoDB" id="215254at2"/>
<dbReference type="InterPro" id="IPR036269">
    <property type="entry name" value="Rho_N_sf"/>
</dbReference>
<feature type="domain" description="Rho termination factor-like N-terminal" evidence="2">
    <location>
        <begin position="78"/>
        <end position="106"/>
    </location>
</feature>
<comment type="caution">
    <text evidence="3">The sequence shown here is derived from an EMBL/GenBank/DDBJ whole genome shotgun (WGS) entry which is preliminary data.</text>
</comment>
<name>A0A2V1K460_9ACTO</name>
<dbReference type="EMBL" id="QETB01000004">
    <property type="protein sequence ID" value="PWF26065.1"/>
    <property type="molecule type" value="Genomic_DNA"/>
</dbReference>
<dbReference type="GO" id="GO:0006353">
    <property type="term" value="P:DNA-templated transcription termination"/>
    <property type="evidence" value="ECO:0007669"/>
    <property type="project" value="InterPro"/>
</dbReference>
<proteinExistence type="predicted"/>
<dbReference type="SUPFAM" id="SSF68912">
    <property type="entry name" value="Rho N-terminal domain-like"/>
    <property type="match status" value="1"/>
</dbReference>
<sequence>MAAAKKASKSGTSGKAGKTPPSPDPSRPSLKDPDYFDELEDRGMSEQKAARISNAAAREGKKKVGERGGKAENLPDRTVPELRQRAKELGLSGYSKLRKDELIDLIRNS</sequence>
<feature type="compositionally biased region" description="Basic and acidic residues" evidence="1">
    <location>
        <begin position="58"/>
        <end position="76"/>
    </location>
</feature>
<reference evidence="4" key="1">
    <citation type="submission" date="2018-05" db="EMBL/GenBank/DDBJ databases">
        <authorList>
            <person name="Li Y."/>
        </authorList>
    </citation>
    <scope>NUCLEOTIDE SEQUENCE [LARGE SCALE GENOMIC DNA]</scope>
    <source>
        <strain evidence="4">sk1b4</strain>
    </source>
</reference>
<accession>A0A2V1K460</accession>
<dbReference type="InterPro" id="IPR055642">
    <property type="entry name" value="DUF7218"/>
</dbReference>
<evidence type="ECO:0000259" key="2">
    <source>
        <dbReference type="Pfam" id="PF07498"/>
    </source>
</evidence>
<dbReference type="Gene3D" id="1.10.720.10">
    <property type="match status" value="1"/>
</dbReference>
<organism evidence="3 4">
    <name type="scientific">Ancrocorticia populi</name>
    <dbReference type="NCBI Taxonomy" id="2175228"/>
    <lineage>
        <taxon>Bacteria</taxon>
        <taxon>Bacillati</taxon>
        <taxon>Actinomycetota</taxon>
        <taxon>Actinomycetes</taxon>
        <taxon>Actinomycetales</taxon>
        <taxon>Actinomycetaceae</taxon>
        <taxon>Ancrocorticia</taxon>
    </lineage>
</organism>
<evidence type="ECO:0000313" key="3">
    <source>
        <dbReference type="EMBL" id="PWF26065.1"/>
    </source>
</evidence>
<dbReference type="Proteomes" id="UP000245283">
    <property type="component" value="Unassembled WGS sequence"/>
</dbReference>
<dbReference type="Pfam" id="PF07498">
    <property type="entry name" value="Rho_N"/>
    <property type="match status" value="1"/>
</dbReference>
<dbReference type="Pfam" id="PF23855">
    <property type="entry name" value="DUF7218"/>
    <property type="match status" value="1"/>
</dbReference>
<evidence type="ECO:0000313" key="4">
    <source>
        <dbReference type="Proteomes" id="UP000245283"/>
    </source>
</evidence>
<gene>
    <name evidence="3" type="ORF">DD236_08230</name>
</gene>